<gene>
    <name evidence="1" type="ORF">ACFY35_11075</name>
</gene>
<dbReference type="InterPro" id="IPR019587">
    <property type="entry name" value="Polyketide_cyclase/dehydratase"/>
</dbReference>
<evidence type="ECO:0000313" key="1">
    <source>
        <dbReference type="EMBL" id="MFF5289977.1"/>
    </source>
</evidence>
<organism evidence="1 2">
    <name type="scientific">Paractinoplanes globisporus</name>
    <dbReference type="NCBI Taxonomy" id="113565"/>
    <lineage>
        <taxon>Bacteria</taxon>
        <taxon>Bacillati</taxon>
        <taxon>Actinomycetota</taxon>
        <taxon>Actinomycetes</taxon>
        <taxon>Micromonosporales</taxon>
        <taxon>Micromonosporaceae</taxon>
        <taxon>Paractinoplanes</taxon>
    </lineage>
</organism>
<dbReference type="Proteomes" id="UP001602245">
    <property type="component" value="Unassembled WGS sequence"/>
</dbReference>
<dbReference type="InterPro" id="IPR023393">
    <property type="entry name" value="START-like_dom_sf"/>
</dbReference>
<dbReference type="SUPFAM" id="SSF55961">
    <property type="entry name" value="Bet v1-like"/>
    <property type="match status" value="1"/>
</dbReference>
<accession>A0ABW6W9J2</accession>
<proteinExistence type="predicted"/>
<dbReference type="Gene3D" id="3.30.530.20">
    <property type="match status" value="1"/>
</dbReference>
<dbReference type="RefSeq" id="WP_020511490.1">
    <property type="nucleotide sequence ID" value="NZ_JBIAZU010000002.1"/>
</dbReference>
<dbReference type="CDD" id="cd07812">
    <property type="entry name" value="SRPBCC"/>
    <property type="match status" value="1"/>
</dbReference>
<reference evidence="1 2" key="1">
    <citation type="submission" date="2024-10" db="EMBL/GenBank/DDBJ databases">
        <title>The Natural Products Discovery Center: Release of the First 8490 Sequenced Strains for Exploring Actinobacteria Biosynthetic Diversity.</title>
        <authorList>
            <person name="Kalkreuter E."/>
            <person name="Kautsar S.A."/>
            <person name="Yang D."/>
            <person name="Bader C.D."/>
            <person name="Teijaro C.N."/>
            <person name="Fluegel L."/>
            <person name="Davis C.M."/>
            <person name="Simpson J.R."/>
            <person name="Lauterbach L."/>
            <person name="Steele A.D."/>
            <person name="Gui C."/>
            <person name="Meng S."/>
            <person name="Li G."/>
            <person name="Viehrig K."/>
            <person name="Ye F."/>
            <person name="Su P."/>
            <person name="Kiefer A.F."/>
            <person name="Nichols A."/>
            <person name="Cepeda A.J."/>
            <person name="Yan W."/>
            <person name="Fan B."/>
            <person name="Jiang Y."/>
            <person name="Adhikari A."/>
            <person name="Zheng C.-J."/>
            <person name="Schuster L."/>
            <person name="Cowan T.M."/>
            <person name="Smanski M.J."/>
            <person name="Chevrette M.G."/>
            <person name="De Carvalho L.P.S."/>
            <person name="Shen B."/>
        </authorList>
    </citation>
    <scope>NUCLEOTIDE SEQUENCE [LARGE SCALE GENOMIC DNA]</scope>
    <source>
        <strain evidence="1 2">NPDC000087</strain>
    </source>
</reference>
<keyword evidence="2" id="KW-1185">Reference proteome</keyword>
<dbReference type="Pfam" id="PF10604">
    <property type="entry name" value="Polyketide_cyc2"/>
    <property type="match status" value="1"/>
</dbReference>
<protein>
    <submittedName>
        <fullName evidence="1">SRPBCC family protein</fullName>
    </submittedName>
</protein>
<evidence type="ECO:0000313" key="2">
    <source>
        <dbReference type="Proteomes" id="UP001602245"/>
    </source>
</evidence>
<sequence length="143" mass="15363">MTKVTVEADAKADPQRVWDVVATPSRVQEWNTMHEGFTGDVPETLGEGDTYKQRVKLMGMPAEMAWRVTAATAPGRLEQSGDGPMGVKSKNVFLIEPSGEGSHITYEMEFVGPALKGPMAGMLEKQAGAAGKQSLEKLVALVD</sequence>
<name>A0ABW6W9J2_9ACTN</name>
<dbReference type="EMBL" id="JBIAZU010000002">
    <property type="protein sequence ID" value="MFF5289977.1"/>
    <property type="molecule type" value="Genomic_DNA"/>
</dbReference>
<comment type="caution">
    <text evidence="1">The sequence shown here is derived from an EMBL/GenBank/DDBJ whole genome shotgun (WGS) entry which is preliminary data.</text>
</comment>